<protein>
    <recommendedName>
        <fullName evidence="11">Probable nicotinate-nucleotide adenylyltransferase</fullName>
        <ecNumber evidence="11">2.7.7.18</ecNumber>
    </recommendedName>
    <alternativeName>
        <fullName evidence="11">Deamido-NAD(+) diphosphorylase</fullName>
    </alternativeName>
    <alternativeName>
        <fullName evidence="11">Deamido-NAD(+) pyrophosphorylase</fullName>
    </alternativeName>
    <alternativeName>
        <fullName evidence="11">Nicotinate mononucleotide adenylyltransferase</fullName>
        <shortName evidence="11">NaMN adenylyltransferase</shortName>
    </alternativeName>
</protein>
<sequence>MALKVEEPAGAPGDDRARARSGARRVAIFGGSFNPPHVAHVLAATYALSVAPIDEVLVVPVFRHPFSKELVPFEHRLAMCELALGWLPRVAVSAVERDLGGESLTLRTLEHLAAAHPDWAMRLLVGADVLPDLPRWHRFDRIEQLAPPIVLGRSGFAASPADHPGEVAGDPRSPLCPAEVMLPQISSSEIRRAFAAGDLDAVRQRVPAAVLDYALARGLYGSGL</sequence>
<dbReference type="CDD" id="cd02165">
    <property type="entry name" value="NMNAT"/>
    <property type="match status" value="1"/>
</dbReference>
<comment type="catalytic activity">
    <reaction evidence="10 11">
        <text>nicotinate beta-D-ribonucleotide + ATP + H(+) = deamido-NAD(+) + diphosphate</text>
        <dbReference type="Rhea" id="RHEA:22860"/>
        <dbReference type="ChEBI" id="CHEBI:15378"/>
        <dbReference type="ChEBI" id="CHEBI:30616"/>
        <dbReference type="ChEBI" id="CHEBI:33019"/>
        <dbReference type="ChEBI" id="CHEBI:57502"/>
        <dbReference type="ChEBI" id="CHEBI:58437"/>
        <dbReference type="EC" id="2.7.7.18"/>
    </reaction>
</comment>
<feature type="domain" description="Cytidyltransferase-like" evidence="12">
    <location>
        <begin position="28"/>
        <end position="192"/>
    </location>
</feature>
<evidence type="ECO:0000256" key="1">
    <source>
        <dbReference type="ARBA" id="ARBA00002324"/>
    </source>
</evidence>
<comment type="function">
    <text evidence="1 11">Catalyzes the reversible adenylation of nicotinate mononucleotide (NaMN) to nicotinic acid adenine dinucleotide (NaAD).</text>
</comment>
<reference evidence="13 14" key="1">
    <citation type="submission" date="2015-09" db="EMBL/GenBank/DDBJ databases">
        <title>Sorangium comparison.</title>
        <authorList>
            <person name="Zaburannyi N."/>
            <person name="Bunk B."/>
            <person name="Overmann J."/>
            <person name="Mueller R."/>
        </authorList>
    </citation>
    <scope>NUCLEOTIDE SEQUENCE [LARGE SCALE GENOMIC DNA]</scope>
    <source>
        <strain evidence="13 14">So ce26</strain>
    </source>
</reference>
<evidence type="ECO:0000256" key="10">
    <source>
        <dbReference type="ARBA" id="ARBA00048721"/>
    </source>
</evidence>
<dbReference type="SUPFAM" id="SSF52374">
    <property type="entry name" value="Nucleotidylyl transferase"/>
    <property type="match status" value="1"/>
</dbReference>
<accession>A0A2L0EQ28</accession>
<dbReference type="HAMAP" id="MF_00244">
    <property type="entry name" value="NaMN_adenylyltr"/>
    <property type="match status" value="1"/>
</dbReference>
<comment type="pathway">
    <text evidence="2 11">Cofactor biosynthesis; NAD(+) biosynthesis; deamido-NAD(+) from nicotinate D-ribonucleotide: step 1/1.</text>
</comment>
<dbReference type="GO" id="GO:0004515">
    <property type="term" value="F:nicotinate-nucleotide adenylyltransferase activity"/>
    <property type="evidence" value="ECO:0007669"/>
    <property type="project" value="UniProtKB-UniRule"/>
</dbReference>
<dbReference type="AlphaFoldDB" id="A0A2L0EQ28"/>
<dbReference type="GO" id="GO:0005524">
    <property type="term" value="F:ATP binding"/>
    <property type="evidence" value="ECO:0007669"/>
    <property type="project" value="UniProtKB-KW"/>
</dbReference>
<dbReference type="InterPro" id="IPR014729">
    <property type="entry name" value="Rossmann-like_a/b/a_fold"/>
</dbReference>
<evidence type="ECO:0000259" key="12">
    <source>
        <dbReference type="Pfam" id="PF01467"/>
    </source>
</evidence>
<gene>
    <name evidence="11 13" type="primary">nadD</name>
    <name evidence="13" type="ORF">SOCE26_027910</name>
</gene>
<keyword evidence="4 11" id="KW-0662">Pyridine nucleotide biosynthesis</keyword>
<dbReference type="NCBIfam" id="TIGR00482">
    <property type="entry name" value="nicotinate (nicotinamide) nucleotide adenylyltransferase"/>
    <property type="match status" value="1"/>
</dbReference>
<dbReference type="PANTHER" id="PTHR39321">
    <property type="entry name" value="NICOTINATE-NUCLEOTIDE ADENYLYLTRANSFERASE-RELATED"/>
    <property type="match status" value="1"/>
</dbReference>
<evidence type="ECO:0000256" key="3">
    <source>
        <dbReference type="ARBA" id="ARBA00009014"/>
    </source>
</evidence>
<keyword evidence="7 11" id="KW-0547">Nucleotide-binding</keyword>
<dbReference type="InterPro" id="IPR004821">
    <property type="entry name" value="Cyt_trans-like"/>
</dbReference>
<evidence type="ECO:0000256" key="4">
    <source>
        <dbReference type="ARBA" id="ARBA00022642"/>
    </source>
</evidence>
<evidence type="ECO:0000256" key="5">
    <source>
        <dbReference type="ARBA" id="ARBA00022679"/>
    </source>
</evidence>
<dbReference type="RefSeq" id="WP_104979568.1">
    <property type="nucleotide sequence ID" value="NZ_CP012673.1"/>
</dbReference>
<evidence type="ECO:0000256" key="6">
    <source>
        <dbReference type="ARBA" id="ARBA00022695"/>
    </source>
</evidence>
<dbReference type="GO" id="GO:0009435">
    <property type="term" value="P:NAD+ biosynthetic process"/>
    <property type="evidence" value="ECO:0007669"/>
    <property type="project" value="UniProtKB-UniRule"/>
</dbReference>
<dbReference type="OrthoDB" id="5295945at2"/>
<dbReference type="UniPathway" id="UPA00253">
    <property type="reaction ID" value="UER00332"/>
</dbReference>
<dbReference type="PANTHER" id="PTHR39321:SF3">
    <property type="entry name" value="PHOSPHOPANTETHEINE ADENYLYLTRANSFERASE"/>
    <property type="match status" value="1"/>
</dbReference>
<evidence type="ECO:0000256" key="8">
    <source>
        <dbReference type="ARBA" id="ARBA00022840"/>
    </source>
</evidence>
<evidence type="ECO:0000256" key="2">
    <source>
        <dbReference type="ARBA" id="ARBA00005019"/>
    </source>
</evidence>
<evidence type="ECO:0000256" key="9">
    <source>
        <dbReference type="ARBA" id="ARBA00023027"/>
    </source>
</evidence>
<organism evidence="13 14">
    <name type="scientific">Sorangium cellulosum</name>
    <name type="common">Polyangium cellulosum</name>
    <dbReference type="NCBI Taxonomy" id="56"/>
    <lineage>
        <taxon>Bacteria</taxon>
        <taxon>Pseudomonadati</taxon>
        <taxon>Myxococcota</taxon>
        <taxon>Polyangia</taxon>
        <taxon>Polyangiales</taxon>
        <taxon>Polyangiaceae</taxon>
        <taxon>Sorangium</taxon>
    </lineage>
</organism>
<keyword evidence="9 11" id="KW-0520">NAD</keyword>
<dbReference type="EMBL" id="CP012673">
    <property type="protein sequence ID" value="AUX41380.1"/>
    <property type="molecule type" value="Genomic_DNA"/>
</dbReference>
<dbReference type="Proteomes" id="UP000238348">
    <property type="component" value="Chromosome"/>
</dbReference>
<keyword evidence="5 11" id="KW-0808">Transferase</keyword>
<proteinExistence type="inferred from homology"/>
<dbReference type="Gene3D" id="3.40.50.620">
    <property type="entry name" value="HUPs"/>
    <property type="match status" value="1"/>
</dbReference>
<evidence type="ECO:0000256" key="11">
    <source>
        <dbReference type="HAMAP-Rule" id="MF_00244"/>
    </source>
</evidence>
<dbReference type="EC" id="2.7.7.18" evidence="11"/>
<evidence type="ECO:0000313" key="14">
    <source>
        <dbReference type="Proteomes" id="UP000238348"/>
    </source>
</evidence>
<evidence type="ECO:0000313" key="13">
    <source>
        <dbReference type="EMBL" id="AUX41380.1"/>
    </source>
</evidence>
<name>A0A2L0EQ28_SORCE</name>
<dbReference type="Pfam" id="PF01467">
    <property type="entry name" value="CTP_transf_like"/>
    <property type="match status" value="1"/>
</dbReference>
<keyword evidence="8 11" id="KW-0067">ATP-binding</keyword>
<dbReference type="InterPro" id="IPR005248">
    <property type="entry name" value="NadD/NMNAT"/>
</dbReference>
<keyword evidence="6 11" id="KW-0548">Nucleotidyltransferase</keyword>
<comment type="similarity">
    <text evidence="3 11">Belongs to the NadD family.</text>
</comment>
<evidence type="ECO:0000256" key="7">
    <source>
        <dbReference type="ARBA" id="ARBA00022741"/>
    </source>
</evidence>